<comment type="function">
    <text evidence="10">Catalyzes the interconversion of 2-phosphoglycerate and 3-phosphoglycerate.</text>
</comment>
<evidence type="ECO:0000256" key="13">
    <source>
        <dbReference type="PIRSR" id="PIRSR001492-3"/>
    </source>
</evidence>
<feature type="binding site" evidence="10 13">
    <location>
        <position position="445"/>
    </location>
    <ligand>
        <name>Mn(2+)</name>
        <dbReference type="ChEBI" id="CHEBI:29035"/>
        <label>2</label>
    </ligand>
</feature>
<feature type="binding site" evidence="10 12">
    <location>
        <begin position="160"/>
        <end position="161"/>
    </location>
    <ligand>
        <name>substrate</name>
    </ligand>
</feature>
<dbReference type="Pfam" id="PF01676">
    <property type="entry name" value="Metalloenzyme"/>
    <property type="match status" value="1"/>
</dbReference>
<dbReference type="FunFam" id="3.40.1450.10:FF:000001">
    <property type="entry name" value="2,3-bisphosphoglycerate-independent phosphoglycerate mutase"/>
    <property type="match status" value="1"/>
</dbReference>
<comment type="subunit">
    <text evidence="10">Monomer.</text>
</comment>
<dbReference type="AlphaFoldDB" id="A0A060URK6"/>
<accession>A0A060URK6</accession>
<feature type="binding site" evidence="10 12">
    <location>
        <position position="197"/>
    </location>
    <ligand>
        <name>substrate</name>
    </ligand>
</feature>
<dbReference type="PANTHER" id="PTHR31637:SF0">
    <property type="entry name" value="2,3-BISPHOSPHOGLYCERATE-INDEPENDENT PHOSPHOGLYCERATE MUTASE"/>
    <property type="match status" value="1"/>
</dbReference>
<sequence length="514" mass="55849">MQRKLMTHKPRPVLLLILDGWGYREDPEDNAIAQARTPNWDGWWQSHPHGLIHASGASVGLPGGQMGNSEVGHINIGAGRVVYQEYERINRTIADSSFYTNNTLCAAVDAAKAQGGAVHILGLLSAGGVHSHEEHILAALRLARGRGAERVYVHAFLDGRDTLPRCAALSLAKLDAEISTHGGALASVIGRFYAMDRDHRWDRVQQAYDLLTLGKGEHYATGVEALAAAYARGESDEFVAASQIGASPACIGDHDAVLFMNFRSDRARQITRPFVEADFDGFTRQVTPHLADFVTLTEYSERFDVHVAYPPTRLKNTFGEWVSQFGLHQLRIAETEKYAHVTFFLNGGDEKVFPGEDRVLIPSPKVSTYDLQPEMSVDELTDTLVTRIESRQYDAIICNIANPDMVGHSGKLAAAIAAVEAVDRSLGRIVSAVRAVGGEVLITADHGNVEQMLDVESGQAHTSHTCNPVPLLYIGRSAEILAGGALEDLAPTLLQLMGLPVPPEMGGKNLVQTL</sequence>
<dbReference type="HAMAP" id="MF_01038">
    <property type="entry name" value="GpmI"/>
    <property type="match status" value="1"/>
</dbReference>
<dbReference type="Gene3D" id="3.40.1450.10">
    <property type="entry name" value="BPG-independent phosphoglycerate mutase, domain B"/>
    <property type="match status" value="1"/>
</dbReference>
<name>A0A060URK6_9PROT</name>
<feature type="binding site" evidence="10 13">
    <location>
        <position position="408"/>
    </location>
    <ligand>
        <name>Mn(2+)</name>
        <dbReference type="ChEBI" id="CHEBI:29035"/>
        <label>1</label>
    </ligand>
</feature>
<feature type="binding site" evidence="10 13">
    <location>
        <position position="404"/>
    </location>
    <ligand>
        <name>Mn(2+)</name>
        <dbReference type="ChEBI" id="CHEBI:29035"/>
        <label>1</label>
    </ligand>
</feature>
<dbReference type="UniPathway" id="UPA00109">
    <property type="reaction ID" value="UER00186"/>
</dbReference>
<dbReference type="InterPro" id="IPR036646">
    <property type="entry name" value="PGAM_B_sf"/>
</dbReference>
<evidence type="ECO:0000313" key="16">
    <source>
        <dbReference type="EMBL" id="CDQ10926.1"/>
    </source>
</evidence>
<evidence type="ECO:0000256" key="3">
    <source>
        <dbReference type="ARBA" id="ARBA00008819"/>
    </source>
</evidence>
<dbReference type="Gene3D" id="3.40.720.10">
    <property type="entry name" value="Alkaline Phosphatase, subunit A"/>
    <property type="match status" value="1"/>
</dbReference>
<feature type="binding site" evidence="10 13">
    <location>
        <position position="464"/>
    </location>
    <ligand>
        <name>Mn(2+)</name>
        <dbReference type="ChEBI" id="CHEBI:29035"/>
        <label>1</label>
    </ligand>
</feature>
<keyword evidence="8 10" id="KW-0413">Isomerase</keyword>
<evidence type="ECO:0000256" key="2">
    <source>
        <dbReference type="ARBA" id="ARBA00004798"/>
    </source>
</evidence>
<evidence type="ECO:0000256" key="9">
    <source>
        <dbReference type="ARBA" id="ARBA00071648"/>
    </source>
</evidence>
<feature type="domain" description="Metalloenzyme" evidence="14">
    <location>
        <begin position="12"/>
        <end position="499"/>
    </location>
</feature>
<dbReference type="InterPro" id="IPR011258">
    <property type="entry name" value="BPG-indep_PGM_N"/>
</dbReference>
<feature type="domain" description="BPG-independent PGAM N-terminal" evidence="15">
    <location>
        <begin position="89"/>
        <end position="301"/>
    </location>
</feature>
<feature type="binding site" evidence="10 13">
    <location>
        <position position="446"/>
    </location>
    <ligand>
        <name>Mn(2+)</name>
        <dbReference type="ChEBI" id="CHEBI:29035"/>
        <label>2</label>
    </ligand>
</feature>
<comment type="cofactor">
    <cofactor evidence="10">
        <name>Mn(2+)</name>
        <dbReference type="ChEBI" id="CHEBI:29035"/>
    </cofactor>
    <text evidence="10">Binds 2 manganese ions per subunit.</text>
</comment>
<evidence type="ECO:0000256" key="11">
    <source>
        <dbReference type="PIRSR" id="PIRSR001492-1"/>
    </source>
</evidence>
<evidence type="ECO:0000259" key="15">
    <source>
        <dbReference type="Pfam" id="PF06415"/>
    </source>
</evidence>
<dbReference type="InterPro" id="IPR017850">
    <property type="entry name" value="Alkaline_phosphatase_core_sf"/>
</dbReference>
<evidence type="ECO:0000256" key="5">
    <source>
        <dbReference type="ARBA" id="ARBA00022723"/>
    </source>
</evidence>
<feature type="binding site" evidence="10 12">
    <location>
        <position position="337"/>
    </location>
    <ligand>
        <name>substrate</name>
    </ligand>
</feature>
<evidence type="ECO:0000256" key="4">
    <source>
        <dbReference type="ARBA" id="ARBA00012026"/>
    </source>
</evidence>
<dbReference type="SUPFAM" id="SSF64158">
    <property type="entry name" value="2,3-Bisphosphoglycerate-independent phosphoglycerate mutase, substrate-binding domain"/>
    <property type="match status" value="1"/>
</dbReference>
<evidence type="ECO:0000256" key="12">
    <source>
        <dbReference type="PIRSR" id="PIRSR001492-2"/>
    </source>
</evidence>
<dbReference type="InterPro" id="IPR006124">
    <property type="entry name" value="Metalloenzyme"/>
</dbReference>
<dbReference type="GO" id="GO:0005829">
    <property type="term" value="C:cytosol"/>
    <property type="evidence" value="ECO:0007669"/>
    <property type="project" value="TreeGrafter"/>
</dbReference>
<evidence type="ECO:0000256" key="8">
    <source>
        <dbReference type="ARBA" id="ARBA00023235"/>
    </source>
</evidence>
<dbReference type="GO" id="GO:0030145">
    <property type="term" value="F:manganese ion binding"/>
    <property type="evidence" value="ECO:0007669"/>
    <property type="project" value="UniProtKB-UniRule"/>
</dbReference>
<feature type="binding site" evidence="10 13">
    <location>
        <position position="69"/>
    </location>
    <ligand>
        <name>Mn(2+)</name>
        <dbReference type="ChEBI" id="CHEBI:29035"/>
        <label>2</label>
    </ligand>
</feature>
<feature type="binding site" evidence="10 12">
    <location>
        <position position="191"/>
    </location>
    <ligand>
        <name>substrate</name>
    </ligand>
</feature>
<evidence type="ECO:0000256" key="10">
    <source>
        <dbReference type="HAMAP-Rule" id="MF_01038"/>
    </source>
</evidence>
<reference evidence="16" key="1">
    <citation type="submission" date="2014-03" db="EMBL/GenBank/DDBJ databases">
        <authorList>
            <person name="Genoscope - CEA"/>
        </authorList>
    </citation>
    <scope>NUCLEOTIDE SEQUENCE [LARGE SCALE GENOMIC DNA]</scope>
    <source>
        <strain evidence="16">CF27</strain>
    </source>
</reference>
<keyword evidence="5 10" id="KW-0479">Metal-binding</keyword>
<feature type="binding site" evidence="10 12">
    <location>
        <begin position="263"/>
        <end position="266"/>
    </location>
    <ligand>
        <name>substrate</name>
    </ligand>
</feature>
<comment type="similarity">
    <text evidence="3 10">Belongs to the BPG-independent phosphoglycerate mutase family.</text>
</comment>
<comment type="catalytic activity">
    <reaction evidence="1 10">
        <text>(2R)-2-phosphoglycerate = (2R)-3-phosphoglycerate</text>
        <dbReference type="Rhea" id="RHEA:15901"/>
        <dbReference type="ChEBI" id="CHEBI:58272"/>
        <dbReference type="ChEBI" id="CHEBI:58289"/>
        <dbReference type="EC" id="5.4.2.12"/>
    </reaction>
</comment>
<feature type="binding site" evidence="10 12">
    <location>
        <position position="130"/>
    </location>
    <ligand>
        <name>substrate</name>
    </ligand>
</feature>
<reference evidence="16" key="2">
    <citation type="submission" date="2014-07" db="EMBL/GenBank/DDBJ databases">
        <title>Initial genome analysis of the psychrotolerant acidophile Acidithiobacillus ferrivorans CF27: insights into iron and sulfur oxidation pathways and into biofilm formation.</title>
        <authorList>
            <person name="Talla E."/>
            <person name="Hedrich S."/>
            <person name="Mangenot S."/>
            <person name="Ji B."/>
            <person name="Johnson D.B."/>
            <person name="Barbe V."/>
            <person name="Bonnefoy V."/>
        </authorList>
    </citation>
    <scope>NUCLEOTIDE SEQUENCE [LARGE SCALE GENOMIC DNA]</scope>
    <source>
        <strain evidence="16">CF27</strain>
    </source>
</reference>
<dbReference type="EMBL" id="CCCS020000038">
    <property type="protein sequence ID" value="CDQ10926.1"/>
    <property type="molecule type" value="Genomic_DNA"/>
</dbReference>
<evidence type="ECO:0000256" key="6">
    <source>
        <dbReference type="ARBA" id="ARBA00023152"/>
    </source>
</evidence>
<keyword evidence="6 10" id="KW-0324">Glycolysis</keyword>
<dbReference type="EC" id="5.4.2.12" evidence="4 10"/>
<proteinExistence type="inferred from homology"/>
<feature type="binding site" evidence="10 13">
    <location>
        <position position="19"/>
    </location>
    <ligand>
        <name>Mn(2+)</name>
        <dbReference type="ChEBI" id="CHEBI:29035"/>
        <label>2</label>
    </ligand>
</feature>
<dbReference type="Pfam" id="PF06415">
    <property type="entry name" value="iPGM_N"/>
    <property type="match status" value="1"/>
</dbReference>
<comment type="caution">
    <text evidence="16">The sequence shown here is derived from an EMBL/GenBank/DDBJ whole genome shotgun (WGS) entry which is preliminary data.</text>
</comment>
<keyword evidence="7 10" id="KW-0464">Manganese</keyword>
<dbReference type="GO" id="GO:0006096">
    <property type="term" value="P:glycolytic process"/>
    <property type="evidence" value="ECO:0007669"/>
    <property type="project" value="UniProtKB-UniRule"/>
</dbReference>
<dbReference type="SUPFAM" id="SSF53649">
    <property type="entry name" value="Alkaline phosphatase-like"/>
    <property type="match status" value="1"/>
</dbReference>
<comment type="pathway">
    <text evidence="2 10">Carbohydrate degradation; glycolysis; pyruvate from D-glyceraldehyde 3-phosphate: step 3/5.</text>
</comment>
<dbReference type="InterPro" id="IPR005995">
    <property type="entry name" value="Pgm_bpd_ind"/>
</dbReference>
<dbReference type="PIRSF" id="PIRSF001492">
    <property type="entry name" value="IPGAM"/>
    <property type="match status" value="1"/>
</dbReference>
<evidence type="ECO:0000256" key="7">
    <source>
        <dbReference type="ARBA" id="ARBA00023211"/>
    </source>
</evidence>
<organism evidence="16">
    <name type="scientific">Acidithiobacillus ferrivorans</name>
    <dbReference type="NCBI Taxonomy" id="160808"/>
    <lineage>
        <taxon>Bacteria</taxon>
        <taxon>Pseudomonadati</taxon>
        <taxon>Pseudomonadota</taxon>
        <taxon>Acidithiobacillia</taxon>
        <taxon>Acidithiobacillales</taxon>
        <taxon>Acidithiobacillaceae</taxon>
        <taxon>Acidithiobacillus</taxon>
    </lineage>
</organism>
<feature type="active site" description="Phosphoserine intermediate" evidence="10 11">
    <location>
        <position position="69"/>
    </location>
</feature>
<evidence type="ECO:0000259" key="14">
    <source>
        <dbReference type="Pfam" id="PF01676"/>
    </source>
</evidence>
<dbReference type="CDD" id="cd16010">
    <property type="entry name" value="iPGM"/>
    <property type="match status" value="1"/>
</dbReference>
<dbReference type="GO" id="GO:0006007">
    <property type="term" value="P:glucose catabolic process"/>
    <property type="evidence" value="ECO:0007669"/>
    <property type="project" value="InterPro"/>
</dbReference>
<evidence type="ECO:0000256" key="1">
    <source>
        <dbReference type="ARBA" id="ARBA00000370"/>
    </source>
</evidence>
<dbReference type="GO" id="GO:0004619">
    <property type="term" value="F:phosphoglycerate mutase activity"/>
    <property type="evidence" value="ECO:0007669"/>
    <property type="project" value="UniProtKB-UniRule"/>
</dbReference>
<dbReference type="NCBIfam" id="TIGR01307">
    <property type="entry name" value="pgm_bpd_ind"/>
    <property type="match status" value="1"/>
</dbReference>
<gene>
    <name evidence="10 16" type="primary">gpmI</name>
    <name evidence="16" type="ORF">AFERRI_430028</name>
</gene>
<dbReference type="PANTHER" id="PTHR31637">
    <property type="entry name" value="2,3-BISPHOSPHOGLYCERATE-INDEPENDENT PHOSPHOGLYCERATE MUTASE"/>
    <property type="match status" value="1"/>
</dbReference>
<protein>
    <recommendedName>
        <fullName evidence="9 10">2,3-bisphosphoglycerate-independent phosphoglycerate mutase</fullName>
        <shortName evidence="10">BPG-independent PGAM</shortName>
        <shortName evidence="10">Phosphoglyceromutase</shortName>
        <shortName evidence="10">iPGM</shortName>
        <ecNumber evidence="4 10">5.4.2.12</ecNumber>
    </recommendedName>
</protein>